<evidence type="ECO:0000313" key="2">
    <source>
        <dbReference type="EMBL" id="SPP89616.1"/>
    </source>
</evidence>
<dbReference type="Proteomes" id="UP000268350">
    <property type="component" value="Unassembled WGS sequence"/>
</dbReference>
<sequence>MSQSGSSTSKSCGDKATVQLPSGGSVPHKFSSIVNKVESLISKMHHDKVNTFKLLQQQGCQDATKEMVQGQEQRKRQNQEKDLEKDVDMHQKQNQNQDQEQKCKCASLDSLNNLTDGESCEEHEILYTDSDDAEIAHITGITSAQVHHQLQHQNPHQQLQRRSDLGQLTNESIRHLNEQCCVSMRLDMCGNGSGSELGMDNDNAWSVEEDIVYKCCASAPSAATATATDTLTSSSTCASVSNAAAVGLCEQCCFEDQLSYKLQYHQRDDNNNEEQDMQMQMELRLGLAGDANVDDMCLPMALALGNSSNSSNAVALCGAASQPASGVSPGTSSNSSMTGSKTRRVSNASNGSVSRMETILEEPSESKISVKEILARFETMNSNE</sequence>
<dbReference type="STRING" id="7266.A0A3B0KUV2"/>
<keyword evidence="3" id="KW-1185">Reference proteome</keyword>
<dbReference type="EMBL" id="OUUW01000025">
    <property type="protein sequence ID" value="SPP89616.1"/>
    <property type="molecule type" value="Genomic_DNA"/>
</dbReference>
<feature type="region of interest" description="Disordered" evidence="1">
    <location>
        <begin position="1"/>
        <end position="28"/>
    </location>
</feature>
<feature type="compositionally biased region" description="Low complexity" evidence="1">
    <location>
        <begin position="325"/>
        <end position="340"/>
    </location>
</feature>
<organism evidence="2 3">
    <name type="scientific">Drosophila guanche</name>
    <name type="common">Fruit fly</name>
    <dbReference type="NCBI Taxonomy" id="7266"/>
    <lineage>
        <taxon>Eukaryota</taxon>
        <taxon>Metazoa</taxon>
        <taxon>Ecdysozoa</taxon>
        <taxon>Arthropoda</taxon>
        <taxon>Hexapoda</taxon>
        <taxon>Insecta</taxon>
        <taxon>Pterygota</taxon>
        <taxon>Neoptera</taxon>
        <taxon>Endopterygota</taxon>
        <taxon>Diptera</taxon>
        <taxon>Brachycera</taxon>
        <taxon>Muscomorpha</taxon>
        <taxon>Ephydroidea</taxon>
        <taxon>Drosophilidae</taxon>
        <taxon>Drosophila</taxon>
        <taxon>Sophophora</taxon>
    </lineage>
</organism>
<evidence type="ECO:0000256" key="1">
    <source>
        <dbReference type="SAM" id="MobiDB-lite"/>
    </source>
</evidence>
<dbReference type="OMA" id="NEECKCA"/>
<evidence type="ECO:0000313" key="3">
    <source>
        <dbReference type="Proteomes" id="UP000268350"/>
    </source>
</evidence>
<feature type="compositionally biased region" description="Basic and acidic residues" evidence="1">
    <location>
        <begin position="72"/>
        <end position="91"/>
    </location>
</feature>
<feature type="non-terminal residue" evidence="2">
    <location>
        <position position="384"/>
    </location>
</feature>
<accession>A0A3B0KUV2</accession>
<proteinExistence type="predicted"/>
<feature type="region of interest" description="Disordered" evidence="1">
    <location>
        <begin position="322"/>
        <end position="365"/>
    </location>
</feature>
<gene>
    <name evidence="2" type="ORF">DGUA_6G020326</name>
</gene>
<protein>
    <submittedName>
        <fullName evidence="2">Uncharacterized protein</fullName>
    </submittedName>
</protein>
<dbReference type="AlphaFoldDB" id="A0A3B0KUV2"/>
<dbReference type="OrthoDB" id="8182952at2759"/>
<feature type="compositionally biased region" description="Polar residues" evidence="1">
    <location>
        <begin position="345"/>
        <end position="355"/>
    </location>
</feature>
<feature type="region of interest" description="Disordered" evidence="1">
    <location>
        <begin position="65"/>
        <end position="101"/>
    </location>
</feature>
<name>A0A3B0KUV2_DROGU</name>
<reference evidence="3" key="1">
    <citation type="submission" date="2018-01" db="EMBL/GenBank/DDBJ databases">
        <authorList>
            <person name="Alioto T."/>
            <person name="Alioto T."/>
        </authorList>
    </citation>
    <scope>NUCLEOTIDE SEQUENCE [LARGE SCALE GENOMIC DNA]</scope>
</reference>
<feature type="compositionally biased region" description="Low complexity" evidence="1">
    <location>
        <begin position="1"/>
        <end position="11"/>
    </location>
</feature>